<dbReference type="Proteomes" id="UP000050783">
    <property type="component" value="Unassembled WGS sequence"/>
</dbReference>
<dbReference type="RefSeq" id="WP_058276171.1">
    <property type="nucleotide sequence ID" value="NZ_CYPU01000011.1"/>
</dbReference>
<accession>A0A0P1EBM5</accession>
<dbReference type="GeneID" id="55491814"/>
<proteinExistence type="predicted"/>
<dbReference type="OrthoDB" id="8455606at2"/>
<dbReference type="InterPro" id="IPR025474">
    <property type="entry name" value="DUF4325"/>
</dbReference>
<evidence type="ECO:0000313" key="2">
    <source>
        <dbReference type="EMBL" id="CUH46338.1"/>
    </source>
</evidence>
<feature type="domain" description="DUF4325" evidence="1">
    <location>
        <begin position="17"/>
        <end position="78"/>
    </location>
</feature>
<gene>
    <name evidence="2" type="ORF">RUA4292_00503</name>
</gene>
<organism evidence="2 3">
    <name type="scientific">Ruegeria atlantica</name>
    <dbReference type="NCBI Taxonomy" id="81569"/>
    <lineage>
        <taxon>Bacteria</taxon>
        <taxon>Pseudomonadati</taxon>
        <taxon>Pseudomonadota</taxon>
        <taxon>Alphaproteobacteria</taxon>
        <taxon>Rhodobacterales</taxon>
        <taxon>Roseobacteraceae</taxon>
        <taxon>Ruegeria</taxon>
    </lineage>
</organism>
<dbReference type="Pfam" id="PF14213">
    <property type="entry name" value="DUF4325"/>
    <property type="match status" value="1"/>
</dbReference>
<evidence type="ECO:0000313" key="3">
    <source>
        <dbReference type="Proteomes" id="UP000050783"/>
    </source>
</evidence>
<dbReference type="EMBL" id="CYPU01000011">
    <property type="protein sequence ID" value="CUH46338.1"/>
    <property type="molecule type" value="Genomic_DNA"/>
</dbReference>
<sequence>MVVYIRDIVDGCDTNAQGAVLSALLDANLSKMQSVTLDFTDVFNVTSSFVNTAFVDLMDRHDLAQFKQHVKLRNVNRQIATLVKSRLASMEAKSAMAA</sequence>
<evidence type="ECO:0000259" key="1">
    <source>
        <dbReference type="Pfam" id="PF14213"/>
    </source>
</evidence>
<reference evidence="2 3" key="1">
    <citation type="submission" date="2015-09" db="EMBL/GenBank/DDBJ databases">
        <authorList>
            <consortium name="Swine Surveillance"/>
        </authorList>
    </citation>
    <scope>NUCLEOTIDE SEQUENCE [LARGE SCALE GENOMIC DNA]</scope>
    <source>
        <strain evidence="2 3">CECT 4292</strain>
    </source>
</reference>
<protein>
    <recommendedName>
        <fullName evidence="1">DUF4325 domain-containing protein</fullName>
    </recommendedName>
</protein>
<dbReference type="AlphaFoldDB" id="A0A0P1EBM5"/>
<name>A0A0P1EBM5_9RHOB</name>